<dbReference type="RefSeq" id="WP_310901665.1">
    <property type="nucleotide sequence ID" value="NZ_JAMQOS010000006.1"/>
</dbReference>
<comment type="caution">
    <text evidence="3">The sequence shown here is derived from an EMBL/GenBank/DDBJ whole genome shotgun (WGS) entry which is preliminary data.</text>
</comment>
<evidence type="ECO:0000313" key="3">
    <source>
        <dbReference type="EMBL" id="MDS0283903.1"/>
    </source>
</evidence>
<organism evidence="3 4">
    <name type="scientific">Haloarcula onubensis</name>
    <dbReference type="NCBI Taxonomy" id="2950539"/>
    <lineage>
        <taxon>Archaea</taxon>
        <taxon>Methanobacteriati</taxon>
        <taxon>Methanobacteriota</taxon>
        <taxon>Stenosarchaea group</taxon>
        <taxon>Halobacteria</taxon>
        <taxon>Halobacteriales</taxon>
        <taxon>Haloarculaceae</taxon>
        <taxon>Haloarcula</taxon>
    </lineage>
</organism>
<gene>
    <name evidence="3" type="ORF">NDI86_17445</name>
</gene>
<evidence type="ECO:0008006" key="5">
    <source>
        <dbReference type="Google" id="ProtNLM"/>
    </source>
</evidence>
<dbReference type="EMBL" id="JAMQOS010000006">
    <property type="protein sequence ID" value="MDS0283903.1"/>
    <property type="molecule type" value="Genomic_DNA"/>
</dbReference>
<name>A0ABU2FT06_9EURY</name>
<keyword evidence="2" id="KW-0812">Transmembrane</keyword>
<evidence type="ECO:0000256" key="1">
    <source>
        <dbReference type="SAM" id="MobiDB-lite"/>
    </source>
</evidence>
<evidence type="ECO:0000256" key="2">
    <source>
        <dbReference type="SAM" id="Phobius"/>
    </source>
</evidence>
<accession>A0ABU2FT06</accession>
<proteinExistence type="predicted"/>
<keyword evidence="2" id="KW-0472">Membrane</keyword>
<feature type="transmembrane region" description="Helical" evidence="2">
    <location>
        <begin position="36"/>
        <end position="63"/>
    </location>
</feature>
<protein>
    <recommendedName>
        <fullName evidence="5">PrgI family protein</fullName>
    </recommendedName>
</protein>
<keyword evidence="2" id="KW-1133">Transmembrane helix</keyword>
<sequence length="146" mass="16228">MSQDIPMASNLLKSKIGGYEVRKLAESVGPPMLPCVILYTLGLPLQITLPLLLVGVCTGVFVYRRTPAGQRPLNFMKAILRDFRDPEEFIWQAPTPDQGSLGHGDTSDQWLTYDAYPAEEARRAFHEESSVSDFDSPSAVESVENR</sequence>
<feature type="region of interest" description="Disordered" evidence="1">
    <location>
        <begin position="124"/>
        <end position="146"/>
    </location>
</feature>
<dbReference type="Proteomes" id="UP001268864">
    <property type="component" value="Unassembled WGS sequence"/>
</dbReference>
<evidence type="ECO:0000313" key="4">
    <source>
        <dbReference type="Proteomes" id="UP001268864"/>
    </source>
</evidence>
<reference evidence="3 4" key="1">
    <citation type="submission" date="2022-06" db="EMBL/GenBank/DDBJ databases">
        <title>Halomicroarcula sp. a new haloarchaeum isolate from saline soil.</title>
        <authorList>
            <person name="Strakova D."/>
            <person name="Galisteo C."/>
            <person name="Sanchez-Porro C."/>
            <person name="Ventosa A."/>
        </authorList>
    </citation>
    <scope>NUCLEOTIDE SEQUENCE [LARGE SCALE GENOMIC DNA]</scope>
    <source>
        <strain evidence="3 4">S3CR25-11</strain>
    </source>
</reference>
<keyword evidence="4" id="KW-1185">Reference proteome</keyword>